<evidence type="ECO:0000256" key="1">
    <source>
        <dbReference type="ARBA" id="ARBA00001947"/>
    </source>
</evidence>
<evidence type="ECO:0000256" key="2">
    <source>
        <dbReference type="ARBA" id="ARBA00004496"/>
    </source>
</evidence>
<dbReference type="EC" id="6.1.1.7" evidence="4"/>
<comment type="cofactor">
    <cofactor evidence="1">
        <name>Zn(2+)</name>
        <dbReference type="ChEBI" id="CHEBI:29105"/>
    </cofactor>
</comment>
<dbReference type="Proteomes" id="UP000245695">
    <property type="component" value="Chromosome 1"/>
</dbReference>
<evidence type="ECO:0000256" key="13">
    <source>
        <dbReference type="ARBA" id="ARBA00022917"/>
    </source>
</evidence>
<dbReference type="InterPro" id="IPR003156">
    <property type="entry name" value="DHHA1_dom"/>
</dbReference>
<gene>
    <name evidence="17" type="ORF">FRIFI_1340</name>
</gene>
<proteinExistence type="inferred from homology"/>
<sequence length="400" mass="45883">MEKLYYTNQYIKEFVAEIEEILEVNGKYHIVLDKTAFFPGGGGQFCDLGKIDVHDVLDVYEKDNKVYHVVEKKPIKIHKVKCFIDWERREDGMHQHFAQHILSGCFYTLFKKNTTAFHLGSEISTVDIKGPLTIDEIREVERMANDIISENIEVETLIPSKKDLKKIWIRRDLPDTSEEIRIVKIGDLDSNACCGVHPKSTLDVRMIKIRRWEKNKDSIRIEFLAGKRAINSSLKRDIYLTDICRYLSSTEEEAINGVKKLHDKLEDALYEKRKIEDVIVNFEIKEMINNSDKVNDISIIKKIYIDKDIKYISKIASKITESENVISLVGVKNDDRVNLVFASSKNINNISMNNILRDTMTLLDGRGGGSTFLAQGGGNNNGNLEVAIDYAFDKIKKELI</sequence>
<evidence type="ECO:0000256" key="5">
    <source>
        <dbReference type="ARBA" id="ARBA00017959"/>
    </source>
</evidence>
<keyword evidence="7 17" id="KW-0436">Ligase</keyword>
<evidence type="ECO:0000256" key="3">
    <source>
        <dbReference type="ARBA" id="ARBA00008226"/>
    </source>
</evidence>
<dbReference type="InterPro" id="IPR051335">
    <property type="entry name" value="Alanyl-tRNA_Editing_Enzymes"/>
</dbReference>
<dbReference type="EMBL" id="LN650648">
    <property type="protein sequence ID" value="CEI72875.1"/>
    <property type="molecule type" value="Genomic_DNA"/>
</dbReference>
<dbReference type="AlphaFoldDB" id="A0A2P2BR74"/>
<dbReference type="Gene3D" id="3.30.980.10">
    <property type="entry name" value="Threonyl-trna Synthetase, Chain A, domain 2"/>
    <property type="match status" value="1"/>
</dbReference>
<keyword evidence="12" id="KW-0694">RNA-binding</keyword>
<evidence type="ECO:0000256" key="4">
    <source>
        <dbReference type="ARBA" id="ARBA00013168"/>
    </source>
</evidence>
<evidence type="ECO:0000256" key="6">
    <source>
        <dbReference type="ARBA" id="ARBA00022555"/>
    </source>
</evidence>
<evidence type="ECO:0000256" key="8">
    <source>
        <dbReference type="ARBA" id="ARBA00022723"/>
    </source>
</evidence>
<protein>
    <recommendedName>
        <fullName evidence="5">Alanine--tRNA ligase</fullName>
        <ecNumber evidence="4">6.1.1.7</ecNumber>
    </recommendedName>
    <alternativeName>
        <fullName evidence="15">Alanyl-tRNA synthetase</fullName>
    </alternativeName>
</protein>
<dbReference type="PANTHER" id="PTHR43462">
    <property type="entry name" value="ALANYL-TRNA EDITING PROTEIN"/>
    <property type="match status" value="1"/>
</dbReference>
<dbReference type="GO" id="GO:0002161">
    <property type="term" value="F:aminoacyl-tRNA deacylase activity"/>
    <property type="evidence" value="ECO:0007669"/>
    <property type="project" value="UniProtKB-ARBA"/>
</dbReference>
<dbReference type="Pfam" id="PF07973">
    <property type="entry name" value="tRNA_SAD"/>
    <property type="match status" value="1"/>
</dbReference>
<organism evidence="17 18">
    <name type="scientific">Romboutsia hominis</name>
    <dbReference type="NCBI Taxonomy" id="1507512"/>
    <lineage>
        <taxon>Bacteria</taxon>
        <taxon>Bacillati</taxon>
        <taxon>Bacillota</taxon>
        <taxon>Clostridia</taxon>
        <taxon>Peptostreptococcales</taxon>
        <taxon>Peptostreptococcaceae</taxon>
        <taxon>Romboutsia</taxon>
    </lineage>
</organism>
<evidence type="ECO:0000256" key="14">
    <source>
        <dbReference type="ARBA" id="ARBA00023146"/>
    </source>
</evidence>
<keyword evidence="13" id="KW-0648">Protein biosynthesis</keyword>
<evidence type="ECO:0000313" key="17">
    <source>
        <dbReference type="EMBL" id="CEI72875.1"/>
    </source>
</evidence>
<comment type="subcellular location">
    <subcellularLocation>
        <location evidence="2">Cytoplasm</location>
    </subcellularLocation>
</comment>
<keyword evidence="14" id="KW-0030">Aminoacyl-tRNA synthetase</keyword>
<keyword evidence="11" id="KW-0067">ATP-binding</keyword>
<evidence type="ECO:0000256" key="10">
    <source>
        <dbReference type="ARBA" id="ARBA00022833"/>
    </source>
</evidence>
<dbReference type="GO" id="GO:0005737">
    <property type="term" value="C:cytoplasm"/>
    <property type="evidence" value="ECO:0007669"/>
    <property type="project" value="UniProtKB-SubCell"/>
</dbReference>
<dbReference type="SUPFAM" id="SSF55186">
    <property type="entry name" value="ThrRS/AlaRS common domain"/>
    <property type="match status" value="1"/>
</dbReference>
<dbReference type="InterPro" id="IPR009000">
    <property type="entry name" value="Transl_B-barrel_sf"/>
</dbReference>
<dbReference type="GO" id="GO:0004813">
    <property type="term" value="F:alanine-tRNA ligase activity"/>
    <property type="evidence" value="ECO:0007669"/>
    <property type="project" value="UniProtKB-EC"/>
</dbReference>
<dbReference type="InterPro" id="IPR012947">
    <property type="entry name" value="tRNA_SAD"/>
</dbReference>
<evidence type="ECO:0000256" key="7">
    <source>
        <dbReference type="ARBA" id="ARBA00022598"/>
    </source>
</evidence>
<dbReference type="GO" id="GO:0005524">
    <property type="term" value="F:ATP binding"/>
    <property type="evidence" value="ECO:0007669"/>
    <property type="project" value="UniProtKB-KW"/>
</dbReference>
<dbReference type="SMART" id="SM00863">
    <property type="entry name" value="tRNA_SAD"/>
    <property type="match status" value="1"/>
</dbReference>
<dbReference type="Pfam" id="PF02272">
    <property type="entry name" value="DHHA1"/>
    <property type="match status" value="1"/>
</dbReference>
<evidence type="ECO:0000256" key="9">
    <source>
        <dbReference type="ARBA" id="ARBA00022741"/>
    </source>
</evidence>
<dbReference type="Gene3D" id="3.10.310.40">
    <property type="match status" value="1"/>
</dbReference>
<evidence type="ECO:0000256" key="11">
    <source>
        <dbReference type="ARBA" id="ARBA00022840"/>
    </source>
</evidence>
<dbReference type="SUPFAM" id="SSF50447">
    <property type="entry name" value="Translation proteins"/>
    <property type="match status" value="1"/>
</dbReference>
<dbReference type="GO" id="GO:0000049">
    <property type="term" value="F:tRNA binding"/>
    <property type="evidence" value="ECO:0007669"/>
    <property type="project" value="UniProtKB-KW"/>
</dbReference>
<evidence type="ECO:0000313" key="18">
    <source>
        <dbReference type="Proteomes" id="UP000245695"/>
    </source>
</evidence>
<dbReference type="PANTHER" id="PTHR43462:SF1">
    <property type="entry name" value="ALANYL-TRNA EDITING PROTEIN AARSD1"/>
    <property type="match status" value="1"/>
</dbReference>
<dbReference type="RefSeq" id="WP_166505397.1">
    <property type="nucleotide sequence ID" value="NZ_LN650648.1"/>
</dbReference>
<reference evidence="17 18" key="1">
    <citation type="submission" date="2014-09" db="EMBL/GenBank/DDBJ databases">
        <authorList>
            <person name="Hornung B.V."/>
        </authorList>
    </citation>
    <scope>NUCLEOTIDE SEQUENCE [LARGE SCALE GENOMIC DNA]</scope>
    <source>
        <strain evidence="17 18">FRIFI</strain>
    </source>
</reference>
<dbReference type="FunFam" id="3.10.310.40:FF:000001">
    <property type="entry name" value="Alanine--tRNA ligase"/>
    <property type="match status" value="1"/>
</dbReference>
<dbReference type="GO" id="GO:0046872">
    <property type="term" value="F:metal ion binding"/>
    <property type="evidence" value="ECO:0007669"/>
    <property type="project" value="UniProtKB-KW"/>
</dbReference>
<accession>A0A2P2BR74</accession>
<feature type="domain" description="Alanyl-transfer RNA synthetases family profile" evidence="16">
    <location>
        <begin position="1"/>
        <end position="235"/>
    </location>
</feature>
<dbReference type="PROSITE" id="PS50860">
    <property type="entry name" value="AA_TRNA_LIGASE_II_ALA"/>
    <property type="match status" value="1"/>
</dbReference>
<keyword evidence="9" id="KW-0547">Nucleotide-binding</keyword>
<dbReference type="GO" id="GO:0006419">
    <property type="term" value="P:alanyl-tRNA aminoacylation"/>
    <property type="evidence" value="ECO:0007669"/>
    <property type="project" value="InterPro"/>
</dbReference>
<comment type="similarity">
    <text evidence="3">Belongs to the class-II aminoacyl-tRNA synthetase family.</text>
</comment>
<keyword evidence="10" id="KW-0862">Zinc</keyword>
<dbReference type="InterPro" id="IPR018165">
    <property type="entry name" value="Ala-tRNA-synth_IIc_core"/>
</dbReference>
<dbReference type="KEGG" id="rhom:FRIFI_1340"/>
<evidence type="ECO:0000256" key="12">
    <source>
        <dbReference type="ARBA" id="ARBA00022884"/>
    </source>
</evidence>
<evidence type="ECO:0000259" key="16">
    <source>
        <dbReference type="PROSITE" id="PS50860"/>
    </source>
</evidence>
<name>A0A2P2BR74_9FIRM</name>
<dbReference type="InterPro" id="IPR018163">
    <property type="entry name" value="Thr/Ala-tRNA-synth_IIc_edit"/>
</dbReference>
<dbReference type="Gene3D" id="2.40.30.130">
    <property type="match status" value="1"/>
</dbReference>
<evidence type="ECO:0000256" key="15">
    <source>
        <dbReference type="ARBA" id="ARBA00032577"/>
    </source>
</evidence>
<keyword evidence="18" id="KW-1185">Reference proteome</keyword>
<keyword evidence="8" id="KW-0479">Metal-binding</keyword>
<keyword evidence="6" id="KW-0820">tRNA-binding</keyword>